<keyword evidence="2" id="KW-1185">Reference proteome</keyword>
<evidence type="ECO:0000313" key="2">
    <source>
        <dbReference type="Proteomes" id="UP001318860"/>
    </source>
</evidence>
<dbReference type="PANTHER" id="PTHR36702:SF1">
    <property type="entry name" value="HOLLIDAY JUNCTION RESOLVASE"/>
    <property type="match status" value="1"/>
</dbReference>
<sequence>MGSGSWVRGFFASHPVRPFLPCDLVVENRVQLLNELEELDINEKTAIFWEDFTCLDISQCTLNKTILQVAAKYLESDISGCLVQFLVLGTKANIWCRKHLKMTLMSIEDSPEEEHCSFFYQLVLDLLSYSAASYSALARYPVSINKELVVSLENFISEQFTLMKDLVSEIKRIHILGSEILKAAQVALDAVTRLCKVYCNDVKWDIYHEKTEDGNIRDCNETENGDLVIHVTNCTIEKLCELGTAAANDGGSLVSLLNLSWKGVVSLLQFGKGALAAKVNITGVIMNLISLASESLRCAAETWSSSVQEKVSLAEAKRIFLPVKFYLINAVRIISQYQTQALSVYKEIALCVVTILTFRISLSTVEHLKSASEVLAEILEPTSLHLLNSLLNSAQVKQENKCQILDWLFSNGSDMSSEAESNNINHNSLDVIFSVSSDSMNKEKMLALGRVALFLRLLTCAPDLEDDIRLGIARKLGWLLDIIVDEDVYCSILVLQTPTVSDTSQNHEFTYQPLFCAVLHALKAFIIMVSSSPAWNEVESFLIENLFHPHFLCCEIITELWSFILRHAESDMVNDIVDKLCTILMQTSRESVLCPQSALRKTARLICTFVTYGPEFMVDRVYSCIFDSGRSQNALNVHIALLMEGFPLNFLSEKKRSIAKQRIITQYYEFLESFEDTSLRESDSGIYGAPVFALSAALQSLQVSLSDTDMKTLKFLVAIIRKYKTSSDNASKDNHRRLLGELLGIISNMKHLYSFDEMEEVILELQNLFISKPALSDSQLFTCKPNLAYFMAGLGHVELSDSDDSARSSAAWELYHMLLKERHWALVHLSVTAFGYFAAHTSCNQLWRFVPQDAALSFDLELGKEADEERFMSELKAVLEKEMACPILQATPNQIALLIREGKILKEIARNNVKCDSEDTFSDRMDIDDEKQPSKKRKFPDGICRGVELLQNGLKVMVDGLSQWQQNQHDSANKSSIYFILYLNHQFCLHGTHVRLAGMTPS</sequence>
<dbReference type="Proteomes" id="UP001318860">
    <property type="component" value="Unassembled WGS sequence"/>
</dbReference>
<dbReference type="Pfam" id="PF14868">
    <property type="entry name" value="DUF4487"/>
    <property type="match status" value="1"/>
</dbReference>
<comment type="caution">
    <text evidence="1">The sequence shown here is derived from an EMBL/GenBank/DDBJ whole genome shotgun (WGS) entry which is preliminary data.</text>
</comment>
<proteinExistence type="predicted"/>
<organism evidence="1 2">
    <name type="scientific">Rehmannia glutinosa</name>
    <name type="common">Chinese foxglove</name>
    <dbReference type="NCBI Taxonomy" id="99300"/>
    <lineage>
        <taxon>Eukaryota</taxon>
        <taxon>Viridiplantae</taxon>
        <taxon>Streptophyta</taxon>
        <taxon>Embryophyta</taxon>
        <taxon>Tracheophyta</taxon>
        <taxon>Spermatophyta</taxon>
        <taxon>Magnoliopsida</taxon>
        <taxon>eudicotyledons</taxon>
        <taxon>Gunneridae</taxon>
        <taxon>Pentapetalae</taxon>
        <taxon>asterids</taxon>
        <taxon>lamiids</taxon>
        <taxon>Lamiales</taxon>
        <taxon>Orobanchaceae</taxon>
        <taxon>Rehmannieae</taxon>
        <taxon>Rehmannia</taxon>
    </lineage>
</organism>
<dbReference type="InterPro" id="IPR027902">
    <property type="entry name" value="DUF4487"/>
</dbReference>
<accession>A0ABR0WID0</accession>
<evidence type="ECO:0000313" key="1">
    <source>
        <dbReference type="EMBL" id="KAK6145885.1"/>
    </source>
</evidence>
<dbReference type="PANTHER" id="PTHR36702">
    <property type="entry name" value="HOLLIDAY JUNCTION RESOLVASE"/>
    <property type="match status" value="1"/>
</dbReference>
<protein>
    <submittedName>
        <fullName evidence="1">Uncharacterized protein</fullName>
    </submittedName>
</protein>
<name>A0ABR0WID0_REHGL</name>
<dbReference type="EMBL" id="JABTTQ020000011">
    <property type="protein sequence ID" value="KAK6145885.1"/>
    <property type="molecule type" value="Genomic_DNA"/>
</dbReference>
<gene>
    <name evidence="1" type="ORF">DH2020_019754</name>
</gene>
<reference evidence="1 2" key="1">
    <citation type="journal article" date="2021" name="Comput. Struct. Biotechnol. J.">
        <title>De novo genome assembly of the potent medicinal plant Rehmannia glutinosa using nanopore technology.</title>
        <authorList>
            <person name="Ma L."/>
            <person name="Dong C."/>
            <person name="Song C."/>
            <person name="Wang X."/>
            <person name="Zheng X."/>
            <person name="Niu Y."/>
            <person name="Chen S."/>
            <person name="Feng W."/>
        </authorList>
    </citation>
    <scope>NUCLEOTIDE SEQUENCE [LARGE SCALE GENOMIC DNA]</scope>
    <source>
        <strain evidence="1">DH-2019</strain>
    </source>
</reference>